<dbReference type="AlphaFoldDB" id="A0A2R6AKP3"/>
<evidence type="ECO:0000313" key="1">
    <source>
        <dbReference type="EMBL" id="PSN86903.1"/>
    </source>
</evidence>
<name>A0A2R6AKP3_9ARCH</name>
<proteinExistence type="predicted"/>
<evidence type="ECO:0008006" key="3">
    <source>
        <dbReference type="Google" id="ProtNLM"/>
    </source>
</evidence>
<reference evidence="1 2" key="1">
    <citation type="submission" date="2017-04" db="EMBL/GenBank/DDBJ databases">
        <title>Novel microbial lineages endemic to geothermal iron-oxide mats fill important gaps in the evolutionary history of Archaea.</title>
        <authorList>
            <person name="Jay Z.J."/>
            <person name="Beam J.P."/>
            <person name="Dlakic M."/>
            <person name="Rusch D.B."/>
            <person name="Kozubal M.A."/>
            <person name="Inskeep W.P."/>
        </authorList>
    </citation>
    <scope>NUCLEOTIDE SEQUENCE [LARGE SCALE GENOMIC DNA]</scope>
    <source>
        <strain evidence="1">BE_D</strain>
    </source>
</reference>
<evidence type="ECO:0000313" key="2">
    <source>
        <dbReference type="Proteomes" id="UP000240569"/>
    </source>
</evidence>
<gene>
    <name evidence="1" type="ORF">B9Q02_00415</name>
</gene>
<dbReference type="EMBL" id="NEXD01000001">
    <property type="protein sequence ID" value="PSN86903.1"/>
    <property type="molecule type" value="Genomic_DNA"/>
</dbReference>
<organism evidence="1 2">
    <name type="scientific">Candidatus Marsarchaeota G1 archaeon BE_D</name>
    <dbReference type="NCBI Taxonomy" id="1978156"/>
    <lineage>
        <taxon>Archaea</taxon>
        <taxon>Candidatus Marsarchaeota</taxon>
        <taxon>Candidatus Marsarchaeota group 1</taxon>
    </lineage>
</organism>
<dbReference type="Proteomes" id="UP000240569">
    <property type="component" value="Unassembled WGS sequence"/>
</dbReference>
<sequence>MNKAYSLTENINKIILQEMNSKELVELEENFYSKTLFEAQKYKNYDFYEAFRLRLVSQLKTLFVIRLYKVMNGASAEFATSNERVVFEKYNEFVNALQRFLRLLLEPEKASIKSKKLVIFKVEIHDFIDSAMKSLGSFTKGDIAYIPEEDAILLSKFGLVEMLGEQKVEDTKND</sequence>
<comment type="caution">
    <text evidence="1">The sequence shown here is derived from an EMBL/GenBank/DDBJ whole genome shotgun (WGS) entry which is preliminary data.</text>
</comment>
<dbReference type="Gene3D" id="3.40.5.50">
    <property type="match status" value="1"/>
</dbReference>
<accession>A0A2R6AKP3</accession>
<protein>
    <recommendedName>
        <fullName evidence="3">DNA replication complex GINS family protein</fullName>
    </recommendedName>
</protein>